<dbReference type="Pfam" id="PF00005">
    <property type="entry name" value="ABC_tran"/>
    <property type="match status" value="1"/>
</dbReference>
<dbReference type="InterPro" id="IPR003593">
    <property type="entry name" value="AAA+_ATPase"/>
</dbReference>
<protein>
    <submittedName>
        <fullName evidence="5">ABC transporter ATP-binding protein</fullName>
    </submittedName>
</protein>
<evidence type="ECO:0000256" key="3">
    <source>
        <dbReference type="ARBA" id="ARBA00022840"/>
    </source>
</evidence>
<keyword evidence="6" id="KW-1185">Reference proteome</keyword>
<keyword evidence="3 5" id="KW-0067">ATP-binding</keyword>
<reference evidence="5 6" key="1">
    <citation type="submission" date="2023-06" db="EMBL/GenBank/DDBJ databases">
        <title>Rock-solubilizing bacteria, Microbacterium invictum, promotes re-establishment of vegetation in rocky wasteland by accelerating rock bio-weathering and reshaping soil bacterial community.</title>
        <authorList>
            <person name="Liu C."/>
        </authorList>
    </citation>
    <scope>NUCLEOTIDE SEQUENCE [LARGE SCALE GENOMIC DNA]</scope>
    <source>
        <strain evidence="5 6">X-18</strain>
    </source>
</reference>
<sequence length="225" mass="24174">MTGAVVLRASALHRSYGRRGARVRAVRNVSLDLSAGELVVLRGPSGSGKTTLLNLLGGLDTPTRGEVRVRGMLLDATAERQQVELRRQEFGFIFQGSALLGELSARENVDLPLRLAGVRHAERQRRIDHLLESVGIAAHGAQRPAELSGGQRQRLGIARALANRPSVIIADEPTGQLDSTNAEAMMRLLADLVHGEQVAAIVSTHDPRMAALADRILVLRDGALV</sequence>
<dbReference type="InterPro" id="IPR017871">
    <property type="entry name" value="ABC_transporter-like_CS"/>
</dbReference>
<name>A0ABZ0VBN3_9MICO</name>
<dbReference type="PROSITE" id="PS50893">
    <property type="entry name" value="ABC_TRANSPORTER_2"/>
    <property type="match status" value="1"/>
</dbReference>
<dbReference type="SMART" id="SM00382">
    <property type="entry name" value="AAA"/>
    <property type="match status" value="1"/>
</dbReference>
<dbReference type="PROSITE" id="PS00211">
    <property type="entry name" value="ABC_TRANSPORTER_1"/>
    <property type="match status" value="1"/>
</dbReference>
<gene>
    <name evidence="5" type="ORF">T9R20_02035</name>
</gene>
<dbReference type="InterPro" id="IPR027417">
    <property type="entry name" value="P-loop_NTPase"/>
</dbReference>
<evidence type="ECO:0000259" key="4">
    <source>
        <dbReference type="PROSITE" id="PS50893"/>
    </source>
</evidence>
<dbReference type="CDD" id="cd03255">
    <property type="entry name" value="ABC_MJ0796_LolCDE_FtsE"/>
    <property type="match status" value="1"/>
</dbReference>
<keyword evidence="1" id="KW-0813">Transport</keyword>
<evidence type="ECO:0000256" key="1">
    <source>
        <dbReference type="ARBA" id="ARBA00022448"/>
    </source>
</evidence>
<keyword evidence="2" id="KW-0547">Nucleotide-binding</keyword>
<dbReference type="GO" id="GO:0005524">
    <property type="term" value="F:ATP binding"/>
    <property type="evidence" value="ECO:0007669"/>
    <property type="project" value="UniProtKB-KW"/>
</dbReference>
<dbReference type="SUPFAM" id="SSF52540">
    <property type="entry name" value="P-loop containing nucleoside triphosphate hydrolases"/>
    <property type="match status" value="1"/>
</dbReference>
<dbReference type="InterPro" id="IPR017911">
    <property type="entry name" value="MacB-like_ATP-bd"/>
</dbReference>
<evidence type="ECO:0000313" key="6">
    <source>
        <dbReference type="Proteomes" id="UP001324533"/>
    </source>
</evidence>
<dbReference type="InterPro" id="IPR003439">
    <property type="entry name" value="ABC_transporter-like_ATP-bd"/>
</dbReference>
<dbReference type="Gene3D" id="3.40.50.300">
    <property type="entry name" value="P-loop containing nucleotide triphosphate hydrolases"/>
    <property type="match status" value="1"/>
</dbReference>
<proteinExistence type="predicted"/>
<accession>A0ABZ0VBN3</accession>
<dbReference type="Proteomes" id="UP001324533">
    <property type="component" value="Chromosome"/>
</dbReference>
<dbReference type="PANTHER" id="PTHR24220:SF685">
    <property type="entry name" value="ABC TRANSPORTER RELATED"/>
    <property type="match status" value="1"/>
</dbReference>
<dbReference type="RefSeq" id="WP_322410897.1">
    <property type="nucleotide sequence ID" value="NZ_CP139779.1"/>
</dbReference>
<evidence type="ECO:0000256" key="2">
    <source>
        <dbReference type="ARBA" id="ARBA00022741"/>
    </source>
</evidence>
<dbReference type="InterPro" id="IPR015854">
    <property type="entry name" value="ABC_transpr_LolD-like"/>
</dbReference>
<dbReference type="PANTHER" id="PTHR24220">
    <property type="entry name" value="IMPORT ATP-BINDING PROTEIN"/>
    <property type="match status" value="1"/>
</dbReference>
<organism evidence="5 6">
    <name type="scientific">Microbacterium invictum</name>
    <dbReference type="NCBI Taxonomy" id="515415"/>
    <lineage>
        <taxon>Bacteria</taxon>
        <taxon>Bacillati</taxon>
        <taxon>Actinomycetota</taxon>
        <taxon>Actinomycetes</taxon>
        <taxon>Micrococcales</taxon>
        <taxon>Microbacteriaceae</taxon>
        <taxon>Microbacterium</taxon>
    </lineage>
</organism>
<feature type="domain" description="ABC transporter" evidence="4">
    <location>
        <begin position="7"/>
        <end position="225"/>
    </location>
</feature>
<dbReference type="EMBL" id="CP139779">
    <property type="protein sequence ID" value="WQB70761.1"/>
    <property type="molecule type" value="Genomic_DNA"/>
</dbReference>
<evidence type="ECO:0000313" key="5">
    <source>
        <dbReference type="EMBL" id="WQB70761.1"/>
    </source>
</evidence>